<dbReference type="InterPro" id="IPR011009">
    <property type="entry name" value="Kinase-like_dom_sf"/>
</dbReference>
<dbReference type="Pfam" id="PF00069">
    <property type="entry name" value="Pkinase"/>
    <property type="match status" value="1"/>
</dbReference>
<gene>
    <name evidence="11" type="ORF">GOP47_0023701</name>
</gene>
<comment type="caution">
    <text evidence="11">The sequence shown here is derived from an EMBL/GenBank/DDBJ whole genome shotgun (WGS) entry which is preliminary data.</text>
</comment>
<protein>
    <recommendedName>
        <fullName evidence="10">Protein kinase domain-containing protein</fullName>
    </recommendedName>
</protein>
<keyword evidence="6 8" id="KW-0067">ATP-binding</keyword>
<evidence type="ECO:0000256" key="9">
    <source>
        <dbReference type="RuleBase" id="RU000304"/>
    </source>
</evidence>
<dbReference type="GO" id="GO:0005524">
    <property type="term" value="F:ATP binding"/>
    <property type="evidence" value="ECO:0007669"/>
    <property type="project" value="UniProtKB-UniRule"/>
</dbReference>
<dbReference type="AlphaFoldDB" id="A0A9D4Z662"/>
<dbReference type="PANTHER" id="PTHR24349">
    <property type="entry name" value="SERINE/THREONINE-PROTEIN KINASE"/>
    <property type="match status" value="1"/>
</dbReference>
<evidence type="ECO:0000313" key="12">
    <source>
        <dbReference type="Proteomes" id="UP000886520"/>
    </source>
</evidence>
<evidence type="ECO:0000256" key="6">
    <source>
        <dbReference type="ARBA" id="ARBA00022840"/>
    </source>
</evidence>
<keyword evidence="4 8" id="KW-0547">Nucleotide-binding</keyword>
<dbReference type="Gene3D" id="3.30.200.20">
    <property type="entry name" value="Phosphorylase Kinase, domain 1"/>
    <property type="match status" value="1"/>
</dbReference>
<sequence length="428" mass="47759">MGNCLITASETDLHSYPNHLSSPSHTHNSSFVPILPFSTHSYLGSLYALGPELGRGQYGIIRSCTCHTSGASFACKSISKHRLNNESDVAGVIREVRIMKHLSSPNSQSSGCIVRLHDVIEDKAFIHLILELCCGGELYERIVQKKCYFEAHAAFLMKSLLETVQYCHRMGIMHRDIKPENILLVEDSDTSPIKLADFGLALEFSSGQKFSGMAGSSYYIAPEVLQGEYSEEIDIWSAGVIMYVLLSGVPPFWGATEQRIYKAIQKGELSFPSKPWDEISSSAKDLIAKMLHPSAKLRITPAQALSHPWILHHHIKHIKENQVNAGTFGSHASIGASTCDKESFQQGTKTVVKPDFHEALVHLMASMDREDVREKRLQNGWTCTVLSRNLNDEILVVNTSEEKYLVSHDRLKKKIGWKLLSQRPASIK</sequence>
<evidence type="ECO:0000256" key="2">
    <source>
        <dbReference type="ARBA" id="ARBA00022527"/>
    </source>
</evidence>
<evidence type="ECO:0000256" key="8">
    <source>
        <dbReference type="PROSITE-ProRule" id="PRU10141"/>
    </source>
</evidence>
<evidence type="ECO:0000256" key="4">
    <source>
        <dbReference type="ARBA" id="ARBA00022741"/>
    </source>
</evidence>
<keyword evidence="2 9" id="KW-0723">Serine/threonine-protein kinase</keyword>
<accession>A0A9D4Z662</accession>
<keyword evidence="3" id="KW-0808">Transferase</keyword>
<dbReference type="CDD" id="cd05117">
    <property type="entry name" value="STKc_CAMK"/>
    <property type="match status" value="1"/>
</dbReference>
<feature type="binding site" evidence="8">
    <location>
        <position position="76"/>
    </location>
    <ligand>
        <name>ATP</name>
        <dbReference type="ChEBI" id="CHEBI:30616"/>
    </ligand>
</feature>
<evidence type="ECO:0000313" key="11">
    <source>
        <dbReference type="EMBL" id="KAI5061196.1"/>
    </source>
</evidence>
<evidence type="ECO:0000259" key="10">
    <source>
        <dbReference type="PROSITE" id="PS50011"/>
    </source>
</evidence>
<dbReference type="PROSITE" id="PS00107">
    <property type="entry name" value="PROTEIN_KINASE_ATP"/>
    <property type="match status" value="1"/>
</dbReference>
<dbReference type="FunFam" id="1.10.510.10:FF:000571">
    <property type="entry name" value="Maternal embryonic leucine zipper kinase"/>
    <property type="match status" value="1"/>
</dbReference>
<dbReference type="PROSITE" id="PS00108">
    <property type="entry name" value="PROTEIN_KINASE_ST"/>
    <property type="match status" value="1"/>
</dbReference>
<evidence type="ECO:0000256" key="7">
    <source>
        <dbReference type="ARBA" id="ARBA00058225"/>
    </source>
</evidence>
<evidence type="ECO:0000256" key="5">
    <source>
        <dbReference type="ARBA" id="ARBA00022777"/>
    </source>
</evidence>
<dbReference type="OrthoDB" id="40902at2759"/>
<proteinExistence type="inferred from homology"/>
<dbReference type="GO" id="GO:0004674">
    <property type="term" value="F:protein serine/threonine kinase activity"/>
    <property type="evidence" value="ECO:0007669"/>
    <property type="project" value="UniProtKB-KW"/>
</dbReference>
<dbReference type="SUPFAM" id="SSF56112">
    <property type="entry name" value="Protein kinase-like (PK-like)"/>
    <property type="match status" value="1"/>
</dbReference>
<feature type="domain" description="Protein kinase" evidence="10">
    <location>
        <begin position="47"/>
        <end position="310"/>
    </location>
</feature>
<dbReference type="Proteomes" id="UP000886520">
    <property type="component" value="Chromosome 23"/>
</dbReference>
<organism evidence="11 12">
    <name type="scientific">Adiantum capillus-veneris</name>
    <name type="common">Maidenhair fern</name>
    <dbReference type="NCBI Taxonomy" id="13818"/>
    <lineage>
        <taxon>Eukaryota</taxon>
        <taxon>Viridiplantae</taxon>
        <taxon>Streptophyta</taxon>
        <taxon>Embryophyta</taxon>
        <taxon>Tracheophyta</taxon>
        <taxon>Polypodiopsida</taxon>
        <taxon>Polypodiidae</taxon>
        <taxon>Polypodiales</taxon>
        <taxon>Pteridineae</taxon>
        <taxon>Pteridaceae</taxon>
        <taxon>Vittarioideae</taxon>
        <taxon>Adiantum</taxon>
    </lineage>
</organism>
<evidence type="ECO:0000256" key="1">
    <source>
        <dbReference type="ARBA" id="ARBA00006234"/>
    </source>
</evidence>
<dbReference type="EMBL" id="JABFUD020000023">
    <property type="protein sequence ID" value="KAI5061196.1"/>
    <property type="molecule type" value="Genomic_DNA"/>
</dbReference>
<evidence type="ECO:0000256" key="3">
    <source>
        <dbReference type="ARBA" id="ARBA00022679"/>
    </source>
</evidence>
<dbReference type="Gene3D" id="1.10.510.10">
    <property type="entry name" value="Transferase(Phosphotransferase) domain 1"/>
    <property type="match status" value="1"/>
</dbReference>
<comment type="similarity">
    <text evidence="1">Belongs to the protein kinase superfamily. CAMK Ser/Thr protein kinase family. SNF1 subfamily.</text>
</comment>
<dbReference type="InterPro" id="IPR008271">
    <property type="entry name" value="Ser/Thr_kinase_AS"/>
</dbReference>
<keyword evidence="12" id="KW-1185">Reference proteome</keyword>
<dbReference type="InterPro" id="IPR050205">
    <property type="entry name" value="CDPK_Ser/Thr_kinases"/>
</dbReference>
<keyword evidence="5" id="KW-0418">Kinase</keyword>
<reference evidence="11" key="1">
    <citation type="submission" date="2021-01" db="EMBL/GenBank/DDBJ databases">
        <title>Adiantum capillus-veneris genome.</title>
        <authorList>
            <person name="Fang Y."/>
            <person name="Liao Q."/>
        </authorList>
    </citation>
    <scope>NUCLEOTIDE SEQUENCE</scope>
    <source>
        <strain evidence="11">H3</strain>
        <tissue evidence="11">Leaf</tissue>
    </source>
</reference>
<comment type="function">
    <text evidence="7">CIPK serine-threonine protein kinases interact with CBL proteins. Binding of a CBL protein to the regulatory NAF domain of CIPK protein lead to the activation of the kinase in a calcium-dependent manner.</text>
</comment>
<dbReference type="SMART" id="SM00220">
    <property type="entry name" value="S_TKc"/>
    <property type="match status" value="1"/>
</dbReference>
<name>A0A9D4Z662_ADICA</name>
<dbReference type="InterPro" id="IPR017441">
    <property type="entry name" value="Protein_kinase_ATP_BS"/>
</dbReference>
<dbReference type="PROSITE" id="PS50011">
    <property type="entry name" value="PROTEIN_KINASE_DOM"/>
    <property type="match status" value="1"/>
</dbReference>
<dbReference type="InterPro" id="IPR000719">
    <property type="entry name" value="Prot_kinase_dom"/>
</dbReference>